<dbReference type="InterPro" id="IPR002060">
    <property type="entry name" value="Squ/phyt_synthse"/>
</dbReference>
<proteinExistence type="predicted"/>
<gene>
    <name evidence="1" type="ORF">SCHPADRAFT_884210</name>
</gene>
<dbReference type="OrthoDB" id="270318at2759"/>
<accession>A0A0H2R5K3</accession>
<dbReference type="Proteomes" id="UP000053477">
    <property type="component" value="Unassembled WGS sequence"/>
</dbReference>
<reference evidence="1 2" key="1">
    <citation type="submission" date="2015-04" db="EMBL/GenBank/DDBJ databases">
        <title>Complete genome sequence of Schizopora paradoxa KUC8140, a cosmopolitan wood degrader in East Asia.</title>
        <authorList>
            <consortium name="DOE Joint Genome Institute"/>
            <person name="Min B."/>
            <person name="Park H."/>
            <person name="Jang Y."/>
            <person name="Kim J.-J."/>
            <person name="Kim K.H."/>
            <person name="Pangilinan J."/>
            <person name="Lipzen A."/>
            <person name="Riley R."/>
            <person name="Grigoriev I.V."/>
            <person name="Spatafora J.W."/>
            <person name="Choi I.-G."/>
        </authorList>
    </citation>
    <scope>NUCLEOTIDE SEQUENCE [LARGE SCALE GENOMIC DNA]</scope>
    <source>
        <strain evidence="1 2">KUC8140</strain>
    </source>
</reference>
<dbReference type="STRING" id="27342.A0A0H2R5K3"/>
<protein>
    <recommendedName>
        <fullName evidence="3">Terpenoid synthase</fullName>
    </recommendedName>
</protein>
<evidence type="ECO:0008006" key="3">
    <source>
        <dbReference type="Google" id="ProtNLM"/>
    </source>
</evidence>
<name>A0A0H2R5K3_9AGAM</name>
<feature type="non-terminal residue" evidence="1">
    <location>
        <position position="169"/>
    </location>
</feature>
<dbReference type="InterPro" id="IPR008949">
    <property type="entry name" value="Isoprenoid_synthase_dom_sf"/>
</dbReference>
<dbReference type="Pfam" id="PF00494">
    <property type="entry name" value="SQS_PSY"/>
    <property type="match status" value="1"/>
</dbReference>
<evidence type="ECO:0000313" key="2">
    <source>
        <dbReference type="Proteomes" id="UP000053477"/>
    </source>
</evidence>
<evidence type="ECO:0000313" key="1">
    <source>
        <dbReference type="EMBL" id="KLO04758.1"/>
    </source>
</evidence>
<dbReference type="EMBL" id="KQ086440">
    <property type="protein sequence ID" value="KLO04758.1"/>
    <property type="molecule type" value="Genomic_DNA"/>
</dbReference>
<dbReference type="AlphaFoldDB" id="A0A0H2R5K3"/>
<keyword evidence="2" id="KW-1185">Reference proteome</keyword>
<dbReference type="Gene3D" id="1.10.600.10">
    <property type="entry name" value="Farnesyl Diphosphate Synthase"/>
    <property type="match status" value="1"/>
</dbReference>
<dbReference type="InParanoid" id="A0A0H2R5K3"/>
<organism evidence="1 2">
    <name type="scientific">Schizopora paradoxa</name>
    <dbReference type="NCBI Taxonomy" id="27342"/>
    <lineage>
        <taxon>Eukaryota</taxon>
        <taxon>Fungi</taxon>
        <taxon>Dikarya</taxon>
        <taxon>Basidiomycota</taxon>
        <taxon>Agaricomycotina</taxon>
        <taxon>Agaricomycetes</taxon>
        <taxon>Hymenochaetales</taxon>
        <taxon>Schizoporaceae</taxon>
        <taxon>Schizopora</taxon>
    </lineage>
</organism>
<sequence>MIRGTRVAAVRAQRKGYPQFHRTPPIANRRYSTTGGFSSEDPFAYCRDFVKKHDRDSYLTSQFFPKNLQGYCFAVRSFYIELAMIQDSVTNVIIGEMRMQFWKDAVKSISEASSSLFAPPRHPIALALHEASKKVHIAPYHLKRIVEAREGELRSPSHLSMETLLAHAE</sequence>
<dbReference type="SUPFAM" id="SSF48576">
    <property type="entry name" value="Terpenoid synthases"/>
    <property type="match status" value="1"/>
</dbReference>